<dbReference type="Pfam" id="PF09375">
    <property type="entry name" value="Peptidase_M75"/>
    <property type="match status" value="1"/>
</dbReference>
<dbReference type="AlphaFoldDB" id="A0A5D0RP27"/>
<feature type="domain" description="Imelysin-like" evidence="4">
    <location>
        <begin position="29"/>
        <end position="306"/>
    </location>
</feature>
<accession>A0A5D0RP27</accession>
<dbReference type="RefSeq" id="WP_148376437.1">
    <property type="nucleotide sequence ID" value="NZ_VSIY01000003.1"/>
</dbReference>
<sequence>MKLLSALALILGLATPTLAGVDEALDDHILPGFTAFAAATETLAQAARNDCRAEALRPAFQAAFDAWMPVADLRLGPSETGALSIAFWPDPRGFTQRTLSRLVAEDDPITSDVEGYAEVSIAARGLFALEMLLFDPEFAGYPAGSTACELAATIAADLDRQADALAQAWRDRFADVLRTAGEATNATYLTEDEAVRAIYTQILSSLAFTAEKRLGGPMGSFDRPRPARAEARRSGRSLRNAVLAAEAARDLAAALADWKLPETDAALERVKDAAARIEDSSFQDVTDPQARLRIEVLQQAVQSLSAAIQAEIGARLDISQGFNSQDGD</sequence>
<protein>
    <submittedName>
        <fullName evidence="5">Imelysin family protein</fullName>
    </submittedName>
</protein>
<dbReference type="Proteomes" id="UP000322080">
    <property type="component" value="Unassembled WGS sequence"/>
</dbReference>
<feature type="signal peptide" evidence="3">
    <location>
        <begin position="1"/>
        <end position="19"/>
    </location>
</feature>
<gene>
    <name evidence="5" type="ORF">FVF75_04000</name>
</gene>
<evidence type="ECO:0000256" key="3">
    <source>
        <dbReference type="SAM" id="SignalP"/>
    </source>
</evidence>
<dbReference type="CDD" id="cd14659">
    <property type="entry name" value="Imelysin-like_IPPA"/>
    <property type="match status" value="1"/>
</dbReference>
<keyword evidence="2 3" id="KW-0732">Signal</keyword>
<evidence type="ECO:0000256" key="1">
    <source>
        <dbReference type="ARBA" id="ARBA00004196"/>
    </source>
</evidence>
<evidence type="ECO:0000313" key="6">
    <source>
        <dbReference type="Proteomes" id="UP000322080"/>
    </source>
</evidence>
<evidence type="ECO:0000313" key="5">
    <source>
        <dbReference type="EMBL" id="TYB83347.1"/>
    </source>
</evidence>
<dbReference type="InterPro" id="IPR018976">
    <property type="entry name" value="Imelysin-like"/>
</dbReference>
<dbReference type="GO" id="GO:0030313">
    <property type="term" value="C:cell envelope"/>
    <property type="evidence" value="ECO:0007669"/>
    <property type="project" value="UniProtKB-SubCell"/>
</dbReference>
<keyword evidence="6" id="KW-1185">Reference proteome</keyword>
<dbReference type="InterPro" id="IPR038352">
    <property type="entry name" value="Imelysin_sf"/>
</dbReference>
<proteinExistence type="predicted"/>
<comment type="subcellular location">
    <subcellularLocation>
        <location evidence="1">Cell envelope</location>
    </subcellularLocation>
</comment>
<dbReference type="EMBL" id="VSIY01000003">
    <property type="protein sequence ID" value="TYB83347.1"/>
    <property type="molecule type" value="Genomic_DNA"/>
</dbReference>
<dbReference type="Gene3D" id="1.20.1420.20">
    <property type="entry name" value="M75 peptidase, HXXE motif"/>
    <property type="match status" value="1"/>
</dbReference>
<feature type="chain" id="PRO_5022864716" evidence="3">
    <location>
        <begin position="20"/>
        <end position="328"/>
    </location>
</feature>
<comment type="caution">
    <text evidence="5">The sequence shown here is derived from an EMBL/GenBank/DDBJ whole genome shotgun (WGS) entry which is preliminary data.</text>
</comment>
<organism evidence="5 6">
    <name type="scientific">Maritimibacter fusiformis</name>
    <dbReference type="NCBI Taxonomy" id="2603819"/>
    <lineage>
        <taxon>Bacteria</taxon>
        <taxon>Pseudomonadati</taxon>
        <taxon>Pseudomonadota</taxon>
        <taxon>Alphaproteobacteria</taxon>
        <taxon>Rhodobacterales</taxon>
        <taxon>Roseobacteraceae</taxon>
        <taxon>Maritimibacter</taxon>
    </lineage>
</organism>
<dbReference type="InterPro" id="IPR034984">
    <property type="entry name" value="Imelysin-like_IPPA"/>
</dbReference>
<reference evidence="5 6" key="1">
    <citation type="submission" date="2019-08" db="EMBL/GenBank/DDBJ databases">
        <title>Identification of a novel species of the genus Boseongicola.</title>
        <authorList>
            <person name="Zhang X.-Q."/>
        </authorList>
    </citation>
    <scope>NUCLEOTIDE SEQUENCE [LARGE SCALE GENOMIC DNA]</scope>
    <source>
        <strain evidence="5 6">HY14</strain>
    </source>
</reference>
<name>A0A5D0RP27_9RHOB</name>
<evidence type="ECO:0000256" key="2">
    <source>
        <dbReference type="ARBA" id="ARBA00022729"/>
    </source>
</evidence>
<evidence type="ECO:0000259" key="4">
    <source>
        <dbReference type="Pfam" id="PF09375"/>
    </source>
</evidence>